<evidence type="ECO:0000313" key="2">
    <source>
        <dbReference type="EMBL" id="REK84608.1"/>
    </source>
</evidence>
<evidence type="ECO:0000313" key="3">
    <source>
        <dbReference type="Proteomes" id="UP000262477"/>
    </source>
</evidence>
<reference evidence="2 3" key="1">
    <citation type="submission" date="2018-08" db="EMBL/GenBank/DDBJ databases">
        <title>Streptomyces NEAU-D10 sp. nov., a novel Actinomycete isolated from soil.</title>
        <authorList>
            <person name="Jin L."/>
        </authorList>
    </citation>
    <scope>NUCLEOTIDE SEQUENCE [LARGE SCALE GENOMIC DNA]</scope>
    <source>
        <strain evidence="2 3">NEAU-D10</strain>
    </source>
</reference>
<feature type="compositionally biased region" description="Basic and acidic residues" evidence="1">
    <location>
        <begin position="8"/>
        <end position="20"/>
    </location>
</feature>
<sequence length="69" mass="7714">MAYVPDSGHSHTIREAQRDPSIHVVVLTTEEEGVEETVEAALDSVFEAGERVAVLLGQRLIGRKKWERN</sequence>
<dbReference type="AlphaFoldDB" id="A0A371PQ16"/>
<gene>
    <name evidence="2" type="ORF">DY245_42245</name>
</gene>
<feature type="region of interest" description="Disordered" evidence="1">
    <location>
        <begin position="1"/>
        <end position="20"/>
    </location>
</feature>
<protein>
    <submittedName>
        <fullName evidence="2">Uncharacterized protein</fullName>
    </submittedName>
</protein>
<organism evidence="2 3">
    <name type="scientific">Streptomyces inhibens</name>
    <dbReference type="NCBI Taxonomy" id="2293571"/>
    <lineage>
        <taxon>Bacteria</taxon>
        <taxon>Bacillati</taxon>
        <taxon>Actinomycetota</taxon>
        <taxon>Actinomycetes</taxon>
        <taxon>Kitasatosporales</taxon>
        <taxon>Streptomycetaceae</taxon>
        <taxon>Streptomyces</taxon>
    </lineage>
</organism>
<evidence type="ECO:0000256" key="1">
    <source>
        <dbReference type="SAM" id="MobiDB-lite"/>
    </source>
</evidence>
<proteinExistence type="predicted"/>
<dbReference type="EMBL" id="QUAC01000480">
    <property type="protein sequence ID" value="REK84608.1"/>
    <property type="molecule type" value="Genomic_DNA"/>
</dbReference>
<accession>A0A371PQ16</accession>
<dbReference type="Proteomes" id="UP000262477">
    <property type="component" value="Unassembled WGS sequence"/>
</dbReference>
<dbReference type="OrthoDB" id="3684683at2"/>
<name>A0A371PQ16_STRIH</name>
<comment type="caution">
    <text evidence="2">The sequence shown here is derived from an EMBL/GenBank/DDBJ whole genome shotgun (WGS) entry which is preliminary data.</text>
</comment>
<keyword evidence="3" id="KW-1185">Reference proteome</keyword>